<dbReference type="AlphaFoldDB" id="A0A0B4X112"/>
<dbReference type="Proteomes" id="UP000031368">
    <property type="component" value="Chromosome"/>
</dbReference>
<evidence type="ECO:0000313" key="2">
    <source>
        <dbReference type="Proteomes" id="UP000031368"/>
    </source>
</evidence>
<accession>A0A0B4X112</accession>
<dbReference type="HOGENOM" id="CLU_2773029_0_0_5"/>
<keyword evidence="2" id="KW-1185">Reference proteome</keyword>
<protein>
    <submittedName>
        <fullName evidence="1">Uncharacterized protein</fullName>
    </submittedName>
</protein>
<evidence type="ECO:0000313" key="1">
    <source>
        <dbReference type="EMBL" id="AJD40253.1"/>
    </source>
</evidence>
<dbReference type="EMBL" id="CP006877">
    <property type="protein sequence ID" value="AJD40253.1"/>
    <property type="molecule type" value="Genomic_DNA"/>
</dbReference>
<sequence length="69" mass="7358">MPKRESFHDPSILVLAAIVALAASAYRALAPGAGKIPMKWSLRGKVNWSARRLMAFGFVPALASPYSSG</sequence>
<organism evidence="1 2">
    <name type="scientific">Rhizobium gallicum bv. gallicum R602sp</name>
    <dbReference type="NCBI Taxonomy" id="1041138"/>
    <lineage>
        <taxon>Bacteria</taxon>
        <taxon>Pseudomonadati</taxon>
        <taxon>Pseudomonadota</taxon>
        <taxon>Alphaproteobacteria</taxon>
        <taxon>Hyphomicrobiales</taxon>
        <taxon>Rhizobiaceae</taxon>
        <taxon>Rhizobium/Agrobacterium group</taxon>
        <taxon>Rhizobium</taxon>
    </lineage>
</organism>
<gene>
    <name evidence="1" type="ORF">RGR602_CH00892</name>
</gene>
<dbReference type="KEGG" id="rga:RGR602_CH00892"/>
<name>A0A0B4X112_9HYPH</name>
<reference evidence="1 2" key="1">
    <citation type="submission" date="2013-11" db="EMBL/GenBank/DDBJ databases">
        <title>Complete genome sequence of Rhizobium gallicum bv. gallicum R602.</title>
        <authorList>
            <person name="Bustos P."/>
            <person name="Santamaria R.I."/>
            <person name="Lozano L."/>
            <person name="Acosta J.L."/>
            <person name="Ormeno-Orrillo E."/>
            <person name="Rogel M.A."/>
            <person name="Romero D."/>
            <person name="Cevallos M.A."/>
            <person name="Martinez-Romero E."/>
            <person name="Gonzalez V."/>
        </authorList>
    </citation>
    <scope>NUCLEOTIDE SEQUENCE [LARGE SCALE GENOMIC DNA]</scope>
    <source>
        <strain evidence="1 2">R602</strain>
    </source>
</reference>
<proteinExistence type="predicted"/>